<keyword evidence="1" id="KW-0812">Transmembrane</keyword>
<evidence type="ECO:0000313" key="2">
    <source>
        <dbReference type="EMBL" id="REG10789.1"/>
    </source>
</evidence>
<protein>
    <submittedName>
        <fullName evidence="2">Uncharacterized protein</fullName>
    </submittedName>
</protein>
<reference evidence="2 3" key="1">
    <citation type="submission" date="2018-08" db="EMBL/GenBank/DDBJ databases">
        <title>Genomic Encyclopedia of Type Strains, Phase IV (KMG-IV): sequencing the most valuable type-strain genomes for metagenomic binning, comparative biology and taxonomic classification.</title>
        <authorList>
            <person name="Goeker M."/>
        </authorList>
    </citation>
    <scope>NUCLEOTIDE SEQUENCE [LARGE SCALE GENOMIC DNA]</scope>
    <source>
        <strain evidence="2 3">DSM 23923</strain>
    </source>
</reference>
<feature type="transmembrane region" description="Helical" evidence="1">
    <location>
        <begin position="306"/>
        <end position="324"/>
    </location>
</feature>
<feature type="transmembrane region" description="Helical" evidence="1">
    <location>
        <begin position="658"/>
        <end position="677"/>
    </location>
</feature>
<name>A0A3E0AGH4_9CHLR</name>
<gene>
    <name evidence="2" type="ORF">DFR64_0651</name>
</gene>
<accession>A0A3E0AGH4</accession>
<dbReference type="EMBL" id="QUMS01000001">
    <property type="protein sequence ID" value="REG10789.1"/>
    <property type="molecule type" value="Genomic_DNA"/>
</dbReference>
<feature type="transmembrane region" description="Helical" evidence="1">
    <location>
        <begin position="427"/>
        <end position="449"/>
    </location>
</feature>
<comment type="caution">
    <text evidence="2">The sequence shown here is derived from an EMBL/GenBank/DDBJ whole genome shotgun (WGS) entry which is preliminary data.</text>
</comment>
<dbReference type="Proteomes" id="UP000256388">
    <property type="component" value="Unassembled WGS sequence"/>
</dbReference>
<organism evidence="2 3">
    <name type="scientific">Pelolinea submarina</name>
    <dbReference type="NCBI Taxonomy" id="913107"/>
    <lineage>
        <taxon>Bacteria</taxon>
        <taxon>Bacillati</taxon>
        <taxon>Chloroflexota</taxon>
        <taxon>Anaerolineae</taxon>
        <taxon>Anaerolineales</taxon>
        <taxon>Anaerolineaceae</taxon>
        <taxon>Pelolinea</taxon>
    </lineage>
</organism>
<feature type="transmembrane region" description="Helical" evidence="1">
    <location>
        <begin position="609"/>
        <end position="626"/>
    </location>
</feature>
<feature type="transmembrane region" description="Helical" evidence="1">
    <location>
        <begin position="245"/>
        <end position="271"/>
    </location>
</feature>
<feature type="transmembrane region" description="Helical" evidence="1">
    <location>
        <begin position="36"/>
        <end position="65"/>
    </location>
</feature>
<feature type="transmembrane region" description="Helical" evidence="1">
    <location>
        <begin position="633"/>
        <end position="652"/>
    </location>
</feature>
<feature type="transmembrane region" description="Helical" evidence="1">
    <location>
        <begin position="71"/>
        <end position="92"/>
    </location>
</feature>
<feature type="transmembrane region" description="Helical" evidence="1">
    <location>
        <begin position="6"/>
        <end position="24"/>
    </location>
</feature>
<sequence>MSHPYYPFVSALIGFCVGLLIYIYHFQLPLFSKSQIVLCLVIALFVAILVDIFLTKITCPIYHSISQWKQVVILIATILASIVLSLTFVYAVPHIYPLYPEHTLTVNLNMEDLPADSDGLYFSHLQLAYRDVSFNELVISGDHEVNEDSIYFPPAQAAGFSWRGITGEEAVIFFQSTSEPHSVEITWDGHSQQVDLGSNADVSEFDQEFSVLPYEHRIVNLAAFPIIFLTIFILSTGIFSRHPYAYILLLVWLFVFVVFWPGIIGDVSILAVDELQQGHPTDWHPIVFTLLVAFCINNLSSASSVLIIQITGLALLVGNAFSFLNSKGVSNKVLIPLTCIFALLPTNFMSIITLTNDIPYSIVLMGLTYLAFRIVLSQGKWMESKFNLLLLTTAASLAILFRYNGIPAVGFFFLCLFIIYPRLWRKSLLSLSLVIAIWLFISGPFSSLLNVTHDSQGHLDNILLHHISAHVVNGTPMTDDESAYLDTLLPLEEWKYSCCSNTAMWANDDFDRDEFHANSTLNRQLEISLFQRNPGLEISHMLCASDIVWNVSGGCAIKHPFVEEIKGKYYWTRSYIPQYLEDSFLPGLIDPISAWLISLDENAFTSALLWHPAWYLYLGILCTVIFSRRIKSWRGVLLLAPSLGQSLFLLLFNRVQNFRYQYCIVLVGFLLLAIAFYKPKIEGE</sequence>
<keyword evidence="3" id="KW-1185">Reference proteome</keyword>
<feature type="transmembrane region" description="Helical" evidence="1">
    <location>
        <begin position="218"/>
        <end position="239"/>
    </location>
</feature>
<keyword evidence="1" id="KW-0472">Membrane</keyword>
<feature type="transmembrane region" description="Helical" evidence="1">
    <location>
        <begin position="333"/>
        <end position="352"/>
    </location>
</feature>
<dbReference type="AlphaFoldDB" id="A0A3E0AGH4"/>
<dbReference type="RefSeq" id="WP_126440481.1">
    <property type="nucleotide sequence ID" value="NZ_AP018437.1"/>
</dbReference>
<feature type="transmembrane region" description="Helical" evidence="1">
    <location>
        <begin position="388"/>
        <end position="421"/>
    </location>
</feature>
<dbReference type="OrthoDB" id="2137478at2"/>
<proteinExistence type="predicted"/>
<keyword evidence="1" id="KW-1133">Transmembrane helix</keyword>
<evidence type="ECO:0000256" key="1">
    <source>
        <dbReference type="SAM" id="Phobius"/>
    </source>
</evidence>
<evidence type="ECO:0000313" key="3">
    <source>
        <dbReference type="Proteomes" id="UP000256388"/>
    </source>
</evidence>